<evidence type="ECO:0000313" key="3">
    <source>
        <dbReference type="Proteomes" id="UP000565089"/>
    </source>
</evidence>
<sequence>MPERDTGSCAYPCSHGRAPPCTARNETPLRRADRTFVELLQELRVTRTGVQILFFFPLAPALAPRFEELDALQRVTYVSALPPAILAAALFAAAAHRRTAVRAARGGSAPGGVGAAPVTAAGSGGGRGARSGRQGRGDGPDAGRAGRGARRAPLDTPCGSRRV</sequence>
<reference evidence="2 3" key="1">
    <citation type="submission" date="2020-08" db="EMBL/GenBank/DDBJ databases">
        <title>Sequencing the genomes of 1000 actinobacteria strains.</title>
        <authorList>
            <person name="Klenk H.-P."/>
        </authorList>
    </citation>
    <scope>NUCLEOTIDE SEQUENCE [LARGE SCALE GENOMIC DNA]</scope>
    <source>
        <strain evidence="2 3">DSM 40483</strain>
    </source>
</reference>
<evidence type="ECO:0000256" key="1">
    <source>
        <dbReference type="SAM" id="MobiDB-lite"/>
    </source>
</evidence>
<name>A0A7W7DU52_9ACTN</name>
<dbReference type="GeneID" id="95799660"/>
<keyword evidence="3" id="KW-1185">Reference proteome</keyword>
<gene>
    <name evidence="2" type="ORF">BJ965_006664</name>
</gene>
<dbReference type="EMBL" id="JACHMS010000001">
    <property type="protein sequence ID" value="MBB4716782.1"/>
    <property type="molecule type" value="Genomic_DNA"/>
</dbReference>
<dbReference type="InterPro" id="IPR046291">
    <property type="entry name" value="DUF6328"/>
</dbReference>
<accession>A0A7W7DU52</accession>
<proteinExistence type="predicted"/>
<dbReference type="Pfam" id="PF19853">
    <property type="entry name" value="DUF6328"/>
    <property type="match status" value="1"/>
</dbReference>
<dbReference type="RefSeq" id="WP_221513280.1">
    <property type="nucleotide sequence ID" value="NZ_JACHMS010000001.1"/>
</dbReference>
<organism evidence="2 3">
    <name type="scientific">Streptomyces luteogriseus</name>
    <dbReference type="NCBI Taxonomy" id="68233"/>
    <lineage>
        <taxon>Bacteria</taxon>
        <taxon>Bacillati</taxon>
        <taxon>Actinomycetota</taxon>
        <taxon>Actinomycetes</taxon>
        <taxon>Kitasatosporales</taxon>
        <taxon>Streptomycetaceae</taxon>
        <taxon>Streptomyces</taxon>
    </lineage>
</organism>
<feature type="region of interest" description="Disordered" evidence="1">
    <location>
        <begin position="105"/>
        <end position="163"/>
    </location>
</feature>
<evidence type="ECO:0000313" key="2">
    <source>
        <dbReference type="EMBL" id="MBB4716782.1"/>
    </source>
</evidence>
<dbReference type="Proteomes" id="UP000565089">
    <property type="component" value="Unassembled WGS sequence"/>
</dbReference>
<dbReference type="AlphaFoldDB" id="A0A7W7DU52"/>
<protein>
    <submittedName>
        <fullName evidence="2">Uncharacterized protein</fullName>
    </submittedName>
</protein>
<comment type="caution">
    <text evidence="2">The sequence shown here is derived from an EMBL/GenBank/DDBJ whole genome shotgun (WGS) entry which is preliminary data.</text>
</comment>